<keyword evidence="3" id="KW-0804">Transcription</keyword>
<dbReference type="InterPro" id="IPR006645">
    <property type="entry name" value="NGN-like_dom"/>
</dbReference>
<keyword evidence="1" id="KW-0889">Transcription antitermination</keyword>
<gene>
    <name evidence="5" type="ORF">B4O97_00765</name>
</gene>
<evidence type="ECO:0000313" key="6">
    <source>
        <dbReference type="Proteomes" id="UP000192343"/>
    </source>
</evidence>
<accession>A0A1Y1S2W4</accession>
<dbReference type="InterPro" id="IPR047663">
    <property type="entry name" value="Transcription_antiterm_LoaP"/>
</dbReference>
<dbReference type="PANTHER" id="PTHR30265:SF4">
    <property type="entry name" value="KOW MOTIF FAMILY PROTEIN, EXPRESSED"/>
    <property type="match status" value="1"/>
</dbReference>
<dbReference type="Gene3D" id="2.30.30.30">
    <property type="match status" value="1"/>
</dbReference>
<proteinExistence type="predicted"/>
<dbReference type="InterPro" id="IPR014722">
    <property type="entry name" value="Rib_uL2_dom2"/>
</dbReference>
<feature type="domain" description="NusG-like N-terminal" evidence="4">
    <location>
        <begin position="1"/>
        <end position="105"/>
    </location>
</feature>
<evidence type="ECO:0000259" key="4">
    <source>
        <dbReference type="Pfam" id="PF02357"/>
    </source>
</evidence>
<dbReference type="AlphaFoldDB" id="A0A1Y1S2W4"/>
<dbReference type="SUPFAM" id="SSF50104">
    <property type="entry name" value="Translation proteins SH3-like domain"/>
    <property type="match status" value="1"/>
</dbReference>
<protein>
    <recommendedName>
        <fullName evidence="4">NusG-like N-terminal domain-containing protein</fullName>
    </recommendedName>
</protein>
<dbReference type="Proteomes" id="UP000192343">
    <property type="component" value="Unassembled WGS sequence"/>
</dbReference>
<dbReference type="SUPFAM" id="SSF82679">
    <property type="entry name" value="N-utilization substance G protein NusG, N-terminal domain"/>
    <property type="match status" value="1"/>
</dbReference>
<dbReference type="PANTHER" id="PTHR30265">
    <property type="entry name" value="RHO-INTERACTING TRANSCRIPTION TERMINATION FACTOR NUSG"/>
    <property type="match status" value="1"/>
</dbReference>
<organism evidence="5 6">
    <name type="scientific">Marispirochaeta aestuarii</name>
    <dbReference type="NCBI Taxonomy" id="1963862"/>
    <lineage>
        <taxon>Bacteria</taxon>
        <taxon>Pseudomonadati</taxon>
        <taxon>Spirochaetota</taxon>
        <taxon>Spirochaetia</taxon>
        <taxon>Spirochaetales</taxon>
        <taxon>Spirochaetaceae</taxon>
        <taxon>Marispirochaeta</taxon>
    </lineage>
</organism>
<dbReference type="STRING" id="1963862.B4O97_00765"/>
<dbReference type="GO" id="GO:0031564">
    <property type="term" value="P:transcription antitermination"/>
    <property type="evidence" value="ECO:0007669"/>
    <property type="project" value="UniProtKB-KW"/>
</dbReference>
<sequence>MEYFVLQVQTRGEARALKLARAAMRVAGLDEENYGRLLFPQRTLMIRRRGKTRKETTAIYPGYLFIEAEKLEPEVYWALRPVQGIYKFLKSNTNIEPLHGEDRRTLLHFLEHGETVAASKVRFDENNRIQVKEGPLKGLEGRIIKVDRRKRRAKVRLNMYEDSFMVDFGFELIETSSEEEK</sequence>
<dbReference type="Gene3D" id="3.30.70.940">
    <property type="entry name" value="NusG, N-terminal domain"/>
    <property type="match status" value="1"/>
</dbReference>
<evidence type="ECO:0000256" key="3">
    <source>
        <dbReference type="ARBA" id="ARBA00023163"/>
    </source>
</evidence>
<keyword evidence="2" id="KW-0805">Transcription regulation</keyword>
<dbReference type="RefSeq" id="WP_083047335.1">
    <property type="nucleotide sequence ID" value="NZ_CAXXQO010000003.1"/>
</dbReference>
<dbReference type="InterPro" id="IPR008991">
    <property type="entry name" value="Translation_prot_SH3-like_sf"/>
</dbReference>
<keyword evidence="6" id="KW-1185">Reference proteome</keyword>
<dbReference type="NCBIfam" id="NF033641">
    <property type="entry name" value="antiterm_LoaP"/>
    <property type="match status" value="1"/>
</dbReference>
<comment type="caution">
    <text evidence="5">The sequence shown here is derived from an EMBL/GenBank/DDBJ whole genome shotgun (WGS) entry which is preliminary data.</text>
</comment>
<evidence type="ECO:0000256" key="1">
    <source>
        <dbReference type="ARBA" id="ARBA00022814"/>
    </source>
</evidence>
<evidence type="ECO:0000256" key="2">
    <source>
        <dbReference type="ARBA" id="ARBA00023015"/>
    </source>
</evidence>
<dbReference type="InterPro" id="IPR043425">
    <property type="entry name" value="NusG-like"/>
</dbReference>
<reference evidence="5 6" key="1">
    <citation type="submission" date="2017-03" db="EMBL/GenBank/DDBJ databases">
        <title>Draft Genome sequence of Marispirochaeta sp. strain JC444.</title>
        <authorList>
            <person name="Shivani Y."/>
            <person name="Subhash Y."/>
            <person name="Sasikala C."/>
            <person name="Ramana C."/>
        </authorList>
    </citation>
    <scope>NUCLEOTIDE SEQUENCE [LARGE SCALE GENOMIC DNA]</scope>
    <source>
        <strain evidence="5 6">JC444</strain>
    </source>
</reference>
<dbReference type="OrthoDB" id="1681764at2"/>
<dbReference type="EMBL" id="MWQY01000001">
    <property type="protein sequence ID" value="ORC38322.1"/>
    <property type="molecule type" value="Genomic_DNA"/>
</dbReference>
<dbReference type="InterPro" id="IPR036735">
    <property type="entry name" value="NGN_dom_sf"/>
</dbReference>
<evidence type="ECO:0000313" key="5">
    <source>
        <dbReference type="EMBL" id="ORC38322.1"/>
    </source>
</evidence>
<name>A0A1Y1S2W4_9SPIO</name>
<dbReference type="GO" id="GO:0006354">
    <property type="term" value="P:DNA-templated transcription elongation"/>
    <property type="evidence" value="ECO:0007669"/>
    <property type="project" value="InterPro"/>
</dbReference>
<dbReference type="Pfam" id="PF02357">
    <property type="entry name" value="NusG"/>
    <property type="match status" value="1"/>
</dbReference>